<feature type="domain" description="Gfo/Idh/MocA-like oxidoreductase N-terminal" evidence="1">
    <location>
        <begin position="6"/>
        <end position="119"/>
    </location>
</feature>
<dbReference type="EC" id="1.-.-.-" evidence="3"/>
<gene>
    <name evidence="3" type="primary">yhhX_1</name>
    <name evidence="3" type="ORF">IMCC3135_02045</name>
</gene>
<proteinExistence type="predicted"/>
<dbReference type="AlphaFoldDB" id="A0A2Z2NHL0"/>
<evidence type="ECO:0000259" key="2">
    <source>
        <dbReference type="Pfam" id="PF22725"/>
    </source>
</evidence>
<organism evidence="3 4">
    <name type="scientific">Granulosicoccus antarcticus IMCC3135</name>
    <dbReference type="NCBI Taxonomy" id="1192854"/>
    <lineage>
        <taxon>Bacteria</taxon>
        <taxon>Pseudomonadati</taxon>
        <taxon>Pseudomonadota</taxon>
        <taxon>Gammaproteobacteria</taxon>
        <taxon>Chromatiales</taxon>
        <taxon>Granulosicoccaceae</taxon>
        <taxon>Granulosicoccus</taxon>
    </lineage>
</organism>
<dbReference type="KEGG" id="gai:IMCC3135_02045"/>
<dbReference type="RefSeq" id="WP_088916061.1">
    <property type="nucleotide sequence ID" value="NZ_CP018632.1"/>
</dbReference>
<evidence type="ECO:0000313" key="4">
    <source>
        <dbReference type="Proteomes" id="UP000250079"/>
    </source>
</evidence>
<dbReference type="EMBL" id="CP018632">
    <property type="protein sequence ID" value="ASJ70523.1"/>
    <property type="molecule type" value="Genomic_DNA"/>
</dbReference>
<dbReference type="OrthoDB" id="9774191at2"/>
<protein>
    <submittedName>
        <fullName evidence="3">Putative oxidoreductase YhhX</fullName>
        <ecNumber evidence="3">1.-.-.-</ecNumber>
    </submittedName>
</protein>
<dbReference type="Pfam" id="PF22725">
    <property type="entry name" value="GFO_IDH_MocA_C3"/>
    <property type="match status" value="1"/>
</dbReference>
<reference evidence="3 4" key="1">
    <citation type="submission" date="2016-12" db="EMBL/GenBank/DDBJ databases">
        <authorList>
            <person name="Song W.-J."/>
            <person name="Kurnit D.M."/>
        </authorList>
    </citation>
    <scope>NUCLEOTIDE SEQUENCE [LARGE SCALE GENOMIC DNA]</scope>
    <source>
        <strain evidence="3 4">IMCC3135</strain>
    </source>
</reference>
<dbReference type="SUPFAM" id="SSF51735">
    <property type="entry name" value="NAD(P)-binding Rossmann-fold domains"/>
    <property type="match status" value="1"/>
</dbReference>
<keyword evidence="4" id="KW-1185">Reference proteome</keyword>
<dbReference type="SUPFAM" id="SSF55347">
    <property type="entry name" value="Glyceraldehyde-3-phosphate dehydrogenase-like, C-terminal domain"/>
    <property type="match status" value="1"/>
</dbReference>
<evidence type="ECO:0000259" key="1">
    <source>
        <dbReference type="Pfam" id="PF01408"/>
    </source>
</evidence>
<dbReference type="InterPro" id="IPR000683">
    <property type="entry name" value="Gfo/Idh/MocA-like_OxRdtase_N"/>
</dbReference>
<keyword evidence="3" id="KW-0560">Oxidoreductase</keyword>
<dbReference type="InterPro" id="IPR051317">
    <property type="entry name" value="Gfo/Idh/MocA_oxidoreduct"/>
</dbReference>
<dbReference type="Proteomes" id="UP000250079">
    <property type="component" value="Chromosome"/>
</dbReference>
<dbReference type="GO" id="GO:0000166">
    <property type="term" value="F:nucleotide binding"/>
    <property type="evidence" value="ECO:0007669"/>
    <property type="project" value="InterPro"/>
</dbReference>
<feature type="domain" description="GFO/IDH/MocA-like oxidoreductase" evidence="2">
    <location>
        <begin position="129"/>
        <end position="239"/>
    </location>
</feature>
<accession>A0A2Z2NHL0</accession>
<dbReference type="InterPro" id="IPR055170">
    <property type="entry name" value="GFO_IDH_MocA-like_dom"/>
</dbReference>
<dbReference type="Gene3D" id="3.30.360.10">
    <property type="entry name" value="Dihydrodipicolinate Reductase, domain 2"/>
    <property type="match status" value="1"/>
</dbReference>
<dbReference type="Gene3D" id="3.40.50.720">
    <property type="entry name" value="NAD(P)-binding Rossmann-like Domain"/>
    <property type="match status" value="1"/>
</dbReference>
<dbReference type="GO" id="GO:0016491">
    <property type="term" value="F:oxidoreductase activity"/>
    <property type="evidence" value="ECO:0007669"/>
    <property type="project" value="UniProtKB-KW"/>
</dbReference>
<sequence length="344" mass="38207">MTTALIRVACLGAGYFSRFHYEAWRRMNNVELVGAADISIDRAASTGLPAFSSLAMMLEAVIPDILDIITTPPTHLEVIRTALQEGVKTIICQKPFCQSLEEAQTAVALAESAGALLIVHENFRFQPWYRCMAQAIKEGLVGTVQQFEFRLRPGDGQGADAYLERQPYFREMPRLLIHETGVHFADVFLYLLGMPDGVYADLRRINPSIKGEDAGYFIFEYANGCRAIFDGNRHLDHAAENLRMTMGEALLEGDRGSLSLTGDGTIKYRKFGSRELTILLPGSGSQSFGGDCVLALQNHVVAGLQTGSLIENQARDYIAVMNLEEIIYRSAAEHRKYNVETFVR</sequence>
<dbReference type="PANTHER" id="PTHR43708:SF8">
    <property type="entry name" value="OXIDOREDUCTASE"/>
    <property type="match status" value="1"/>
</dbReference>
<dbReference type="Pfam" id="PF01408">
    <property type="entry name" value="GFO_IDH_MocA"/>
    <property type="match status" value="1"/>
</dbReference>
<evidence type="ECO:0000313" key="3">
    <source>
        <dbReference type="EMBL" id="ASJ70523.1"/>
    </source>
</evidence>
<name>A0A2Z2NHL0_9GAMM</name>
<dbReference type="InterPro" id="IPR036291">
    <property type="entry name" value="NAD(P)-bd_dom_sf"/>
</dbReference>
<dbReference type="PANTHER" id="PTHR43708">
    <property type="entry name" value="CONSERVED EXPRESSED OXIDOREDUCTASE (EUROFUNG)"/>
    <property type="match status" value="1"/>
</dbReference>